<dbReference type="RefSeq" id="XP_056469759.1">
    <property type="nucleotide sequence ID" value="XM_056622343.1"/>
</dbReference>
<dbReference type="InterPro" id="IPR011701">
    <property type="entry name" value="MFS"/>
</dbReference>
<evidence type="ECO:0000256" key="6">
    <source>
        <dbReference type="SAM" id="MobiDB-lite"/>
    </source>
</evidence>
<feature type="transmembrane region" description="Helical" evidence="7">
    <location>
        <begin position="274"/>
        <end position="297"/>
    </location>
</feature>
<reference evidence="9" key="1">
    <citation type="submission" date="2022-11" db="EMBL/GenBank/DDBJ databases">
        <authorList>
            <person name="Petersen C."/>
        </authorList>
    </citation>
    <scope>NUCLEOTIDE SEQUENCE</scope>
    <source>
        <strain evidence="9">IBT 30761</strain>
    </source>
</reference>
<accession>A0A9W9JXK3</accession>
<dbReference type="PROSITE" id="PS50850">
    <property type="entry name" value="MFS"/>
    <property type="match status" value="1"/>
</dbReference>
<comment type="caution">
    <text evidence="9">The sequence shown here is derived from an EMBL/GenBank/DDBJ whole genome shotgun (WGS) entry which is preliminary data.</text>
</comment>
<keyword evidence="2" id="KW-0813">Transport</keyword>
<dbReference type="PANTHER" id="PTHR23502">
    <property type="entry name" value="MAJOR FACILITATOR SUPERFAMILY"/>
    <property type="match status" value="1"/>
</dbReference>
<evidence type="ECO:0000259" key="8">
    <source>
        <dbReference type="PROSITE" id="PS50850"/>
    </source>
</evidence>
<feature type="transmembrane region" description="Helical" evidence="7">
    <location>
        <begin position="442"/>
        <end position="459"/>
    </location>
</feature>
<dbReference type="InterPro" id="IPR036259">
    <property type="entry name" value="MFS_trans_sf"/>
</dbReference>
<feature type="transmembrane region" description="Helical" evidence="7">
    <location>
        <begin position="399"/>
        <end position="430"/>
    </location>
</feature>
<reference evidence="9" key="2">
    <citation type="journal article" date="2023" name="IMA Fungus">
        <title>Comparative genomic study of the Penicillium genus elucidates a diverse pangenome and 15 lateral gene transfer events.</title>
        <authorList>
            <person name="Petersen C."/>
            <person name="Sorensen T."/>
            <person name="Nielsen M.R."/>
            <person name="Sondergaard T.E."/>
            <person name="Sorensen J.L."/>
            <person name="Fitzpatrick D.A."/>
            <person name="Frisvad J.C."/>
            <person name="Nielsen K.L."/>
        </authorList>
    </citation>
    <scope>NUCLEOTIDE SEQUENCE</scope>
    <source>
        <strain evidence="9">IBT 30761</strain>
    </source>
</reference>
<dbReference type="OrthoDB" id="440553at2759"/>
<dbReference type="PANTHER" id="PTHR23502:SF144">
    <property type="entry name" value="MAJOR FACILITATOR SUPERFAMILY (MFS) PROFILE DOMAIN-CONTAINING PROTEIN"/>
    <property type="match status" value="1"/>
</dbReference>
<dbReference type="SUPFAM" id="SSF103473">
    <property type="entry name" value="MFS general substrate transporter"/>
    <property type="match status" value="1"/>
</dbReference>
<evidence type="ECO:0000313" key="9">
    <source>
        <dbReference type="EMBL" id="KAJ5085081.1"/>
    </source>
</evidence>
<feature type="transmembrane region" description="Helical" evidence="7">
    <location>
        <begin position="109"/>
        <end position="130"/>
    </location>
</feature>
<evidence type="ECO:0000256" key="5">
    <source>
        <dbReference type="ARBA" id="ARBA00023136"/>
    </source>
</evidence>
<dbReference type="Gene3D" id="1.20.1250.20">
    <property type="entry name" value="MFS general substrate transporter like domains"/>
    <property type="match status" value="1"/>
</dbReference>
<name>A0A9W9JXK3_9EURO</name>
<feature type="transmembrane region" description="Helical" evidence="7">
    <location>
        <begin position="42"/>
        <end position="62"/>
    </location>
</feature>
<keyword evidence="3 7" id="KW-0812">Transmembrane</keyword>
<dbReference type="FunFam" id="1.20.1720.10:FF:000009">
    <property type="entry name" value="MFS multidrug transporter"/>
    <property type="match status" value="1"/>
</dbReference>
<evidence type="ECO:0000313" key="10">
    <source>
        <dbReference type="Proteomes" id="UP001149074"/>
    </source>
</evidence>
<gene>
    <name evidence="9" type="ORF">N7532_009852</name>
</gene>
<dbReference type="Pfam" id="PF07690">
    <property type="entry name" value="MFS_1"/>
    <property type="match status" value="1"/>
</dbReference>
<dbReference type="Proteomes" id="UP001149074">
    <property type="component" value="Unassembled WGS sequence"/>
</dbReference>
<feature type="compositionally biased region" description="Polar residues" evidence="6">
    <location>
        <begin position="1"/>
        <end position="13"/>
    </location>
</feature>
<evidence type="ECO:0000256" key="7">
    <source>
        <dbReference type="SAM" id="Phobius"/>
    </source>
</evidence>
<comment type="subcellular location">
    <subcellularLocation>
        <location evidence="1">Membrane</location>
        <topology evidence="1">Multi-pass membrane protein</topology>
    </subcellularLocation>
</comment>
<dbReference type="AlphaFoldDB" id="A0A9W9JXK3"/>
<feature type="transmembrane region" description="Helical" evidence="7">
    <location>
        <begin position="197"/>
        <end position="217"/>
    </location>
</feature>
<protein>
    <recommendedName>
        <fullName evidence="8">Major facilitator superfamily (MFS) profile domain-containing protein</fullName>
    </recommendedName>
</protein>
<keyword evidence="10" id="KW-1185">Reference proteome</keyword>
<dbReference type="GO" id="GO:0022857">
    <property type="term" value="F:transmembrane transporter activity"/>
    <property type="evidence" value="ECO:0007669"/>
    <property type="project" value="InterPro"/>
</dbReference>
<dbReference type="PRINTS" id="PR01036">
    <property type="entry name" value="TCRTETB"/>
</dbReference>
<keyword evidence="5 7" id="KW-0472">Membrane</keyword>
<feature type="transmembrane region" description="Helical" evidence="7">
    <location>
        <begin position="317"/>
        <end position="340"/>
    </location>
</feature>
<feature type="region of interest" description="Disordered" evidence="6">
    <location>
        <begin position="1"/>
        <end position="32"/>
    </location>
</feature>
<feature type="transmembrane region" description="Helical" evidence="7">
    <location>
        <begin position="166"/>
        <end position="185"/>
    </location>
</feature>
<proteinExistence type="predicted"/>
<evidence type="ECO:0000256" key="2">
    <source>
        <dbReference type="ARBA" id="ARBA00022448"/>
    </source>
</evidence>
<evidence type="ECO:0000256" key="3">
    <source>
        <dbReference type="ARBA" id="ARBA00022692"/>
    </source>
</evidence>
<feature type="transmembrane region" description="Helical" evidence="7">
    <location>
        <begin position="375"/>
        <end position="393"/>
    </location>
</feature>
<evidence type="ECO:0000256" key="4">
    <source>
        <dbReference type="ARBA" id="ARBA00022989"/>
    </source>
</evidence>
<feature type="transmembrane region" description="Helical" evidence="7">
    <location>
        <begin position="465"/>
        <end position="487"/>
    </location>
</feature>
<dbReference type="InterPro" id="IPR020846">
    <property type="entry name" value="MFS_dom"/>
</dbReference>
<dbReference type="GO" id="GO:0005886">
    <property type="term" value="C:plasma membrane"/>
    <property type="evidence" value="ECO:0007669"/>
    <property type="project" value="TreeGrafter"/>
</dbReference>
<evidence type="ECO:0000256" key="1">
    <source>
        <dbReference type="ARBA" id="ARBA00004141"/>
    </source>
</evidence>
<organism evidence="9 10">
    <name type="scientific">Penicillium argentinense</name>
    <dbReference type="NCBI Taxonomy" id="1131581"/>
    <lineage>
        <taxon>Eukaryota</taxon>
        <taxon>Fungi</taxon>
        <taxon>Dikarya</taxon>
        <taxon>Ascomycota</taxon>
        <taxon>Pezizomycotina</taxon>
        <taxon>Eurotiomycetes</taxon>
        <taxon>Eurotiomycetidae</taxon>
        <taxon>Eurotiales</taxon>
        <taxon>Aspergillaceae</taxon>
        <taxon>Penicillium</taxon>
    </lineage>
</organism>
<dbReference type="Gene3D" id="1.20.1720.10">
    <property type="entry name" value="Multidrug resistance protein D"/>
    <property type="match status" value="1"/>
</dbReference>
<feature type="domain" description="Major facilitator superfamily (MFS) profile" evidence="8">
    <location>
        <begin position="43"/>
        <end position="490"/>
    </location>
</feature>
<keyword evidence="4 7" id="KW-1133">Transmembrane helix</keyword>
<sequence length="501" mass="54665">MNSCNECQPSCSHASPPTESTPLLPPSDSERHSAFSTTQKRLIILAAAIASMFSPLSANIYFPALNSIAKDLRVSPSEINLTITTYMICQGLAPTFTGSLADQVGRRPAYIYCFLVYIAGNIALAIQHWFPALLILRAVQSCGSSGTVALSSAVAADIITPAERGAYMGIASLGIILAPSIGPLIGGFLTQYWGWKAVFWFLTSLSVLFFIPFLLFFPETCRAIVGDGRISPPRWNRPLWGFFNLRTSCQADHCEISPVRPASRIAIPNPWSSLRLLFCLPVGLVLFANGIIFGSYYALMTGIPAQFHTMYHLNDLGIGLCFIPAGLGSLLSAVVNGFFVDWNYRRIIRQSGMTTSCHKKQDILMFPIERARLQICLPLTLCAAGSIVTYGILESFNCPLWVALLLIFLSCFCIIAAYTVLNVLIVDLYYSTPATAMAANNLVRCAVGAGAAATVNPLIEKLGVRWTYGIVAATLLATNPLLLLVYFKGWEWRRVQAGIQF</sequence>
<dbReference type="GeneID" id="81361322"/>
<dbReference type="EMBL" id="JAPQKI010000010">
    <property type="protein sequence ID" value="KAJ5085081.1"/>
    <property type="molecule type" value="Genomic_DNA"/>
</dbReference>